<evidence type="ECO:0000313" key="2">
    <source>
        <dbReference type="Proteomes" id="UP000828390"/>
    </source>
</evidence>
<organism evidence="1 2">
    <name type="scientific">Dreissena polymorpha</name>
    <name type="common">Zebra mussel</name>
    <name type="synonym">Mytilus polymorpha</name>
    <dbReference type="NCBI Taxonomy" id="45954"/>
    <lineage>
        <taxon>Eukaryota</taxon>
        <taxon>Metazoa</taxon>
        <taxon>Spiralia</taxon>
        <taxon>Lophotrochozoa</taxon>
        <taxon>Mollusca</taxon>
        <taxon>Bivalvia</taxon>
        <taxon>Autobranchia</taxon>
        <taxon>Heteroconchia</taxon>
        <taxon>Euheterodonta</taxon>
        <taxon>Imparidentia</taxon>
        <taxon>Neoheterodontei</taxon>
        <taxon>Myida</taxon>
        <taxon>Dreissenoidea</taxon>
        <taxon>Dreissenidae</taxon>
        <taxon>Dreissena</taxon>
    </lineage>
</organism>
<dbReference type="Proteomes" id="UP000828390">
    <property type="component" value="Unassembled WGS sequence"/>
</dbReference>
<keyword evidence="2" id="KW-1185">Reference proteome</keyword>
<name>A0A9D4CT53_DREPO</name>
<dbReference type="EMBL" id="JAIWYP010000012">
    <property type="protein sequence ID" value="KAH3731223.1"/>
    <property type="molecule type" value="Genomic_DNA"/>
</dbReference>
<dbReference type="AlphaFoldDB" id="A0A9D4CT53"/>
<reference evidence="1" key="1">
    <citation type="journal article" date="2019" name="bioRxiv">
        <title>The Genome of the Zebra Mussel, Dreissena polymorpha: A Resource for Invasive Species Research.</title>
        <authorList>
            <person name="McCartney M.A."/>
            <person name="Auch B."/>
            <person name="Kono T."/>
            <person name="Mallez S."/>
            <person name="Zhang Y."/>
            <person name="Obille A."/>
            <person name="Becker A."/>
            <person name="Abrahante J.E."/>
            <person name="Garbe J."/>
            <person name="Badalamenti J.P."/>
            <person name="Herman A."/>
            <person name="Mangelson H."/>
            <person name="Liachko I."/>
            <person name="Sullivan S."/>
            <person name="Sone E.D."/>
            <person name="Koren S."/>
            <person name="Silverstein K.A.T."/>
            <person name="Beckman K.B."/>
            <person name="Gohl D.M."/>
        </authorList>
    </citation>
    <scope>NUCLEOTIDE SEQUENCE</scope>
    <source>
        <strain evidence="1">Duluth1</strain>
        <tissue evidence="1">Whole animal</tissue>
    </source>
</reference>
<reference evidence="1" key="2">
    <citation type="submission" date="2020-11" db="EMBL/GenBank/DDBJ databases">
        <authorList>
            <person name="McCartney M.A."/>
            <person name="Auch B."/>
            <person name="Kono T."/>
            <person name="Mallez S."/>
            <person name="Becker A."/>
            <person name="Gohl D.M."/>
            <person name="Silverstein K.A.T."/>
            <person name="Koren S."/>
            <person name="Bechman K.B."/>
            <person name="Herman A."/>
            <person name="Abrahante J.E."/>
            <person name="Garbe J."/>
        </authorList>
    </citation>
    <scope>NUCLEOTIDE SEQUENCE</scope>
    <source>
        <strain evidence="1">Duluth1</strain>
        <tissue evidence="1">Whole animal</tissue>
    </source>
</reference>
<sequence>MNVHDVDHHFESIFERPFQRNIISGYREATAKNNTEIHLHLSQFLFYSHNAEDLFHIWAMNTLRARSLVVALWVIDLTICSLEESSSCCQTPGLVSNPVRDDPDVYARYSQEDTQSTDFCMEFDLSSCHTLEWLKLYGCYWGCHDTP</sequence>
<accession>A0A9D4CT53</accession>
<proteinExistence type="predicted"/>
<protein>
    <submittedName>
        <fullName evidence="1">Uncharacterized protein</fullName>
    </submittedName>
</protein>
<comment type="caution">
    <text evidence="1">The sequence shown here is derived from an EMBL/GenBank/DDBJ whole genome shotgun (WGS) entry which is preliminary data.</text>
</comment>
<evidence type="ECO:0000313" key="1">
    <source>
        <dbReference type="EMBL" id="KAH3731223.1"/>
    </source>
</evidence>
<gene>
    <name evidence="1" type="ORF">DPMN_057231</name>
</gene>